<keyword evidence="2" id="KW-1185">Reference proteome</keyword>
<dbReference type="EMBL" id="CM011680">
    <property type="protein sequence ID" value="TMS17487.1"/>
    <property type="molecule type" value="Genomic_DNA"/>
</dbReference>
<dbReference type="Proteomes" id="UP000793456">
    <property type="component" value="Chromosome VII"/>
</dbReference>
<protein>
    <submittedName>
        <fullName evidence="1">Uncharacterized protein</fullName>
    </submittedName>
</protein>
<accession>A0ACD3RDS4</accession>
<evidence type="ECO:0000313" key="1">
    <source>
        <dbReference type="EMBL" id="TMS17487.1"/>
    </source>
</evidence>
<organism evidence="1 2">
    <name type="scientific">Larimichthys crocea</name>
    <name type="common">Large yellow croaker</name>
    <name type="synonym">Pseudosciaena crocea</name>
    <dbReference type="NCBI Taxonomy" id="215358"/>
    <lineage>
        <taxon>Eukaryota</taxon>
        <taxon>Metazoa</taxon>
        <taxon>Chordata</taxon>
        <taxon>Craniata</taxon>
        <taxon>Vertebrata</taxon>
        <taxon>Euteleostomi</taxon>
        <taxon>Actinopterygii</taxon>
        <taxon>Neopterygii</taxon>
        <taxon>Teleostei</taxon>
        <taxon>Neoteleostei</taxon>
        <taxon>Acanthomorphata</taxon>
        <taxon>Eupercaria</taxon>
        <taxon>Sciaenidae</taxon>
        <taxon>Larimichthys</taxon>
    </lineage>
</organism>
<sequence>MASGPPDVTVNQEPAEAVEECSGKKKSKFQTFKKFFARKKRKDPPAVGEDAGLKASQSSDNVSKTSENNTLTRSEKDKGSGSKISLGSKALSHDSVFVSDSSEANEALGASQDSIHGKVKSLQLQLKQAIRLGSPPSLMCVKKTEDGGTMSEDDGLPCSPPEYTTLHTVMNQPQRNSSNSMEGMDSDDDQRLELKAEGDSVVEILNTSITEAPVELEQQKATEVVSDDELKPKVEKEEDEQGEAEQEEEEKEEEEEEEEEKPQHSRQSLLRDKEEREETEDESETEQDVSHARDTSSSPELCLSEEEAPDAQPSPSSRPSSRASSLDSPGATPEPPAGPREYLLDPAGVTYGVEEDRAECDLTLREDDDDDDIQETREEESSFLQEVLSSLKTPLSSCSLGVETEGVVLEIEEEVKEMEGEDVEVEEEGEEVKEEEAELDEPVSYHAAPAGSLLSDQTAEEDEEEEEEVATLSAPCCQDVQEEKRDEEEEEAEEEEEEELVVERFSQHGQKEEGEKEEVEEVKPEDQNETLTGDAVNQPEEEGRGEEESEGEEEAIELEEEPEVEEEGREKMEENDEDVEEAKESVEEAEEAIEEEKDNTEEIMEVLPVADGQEVALQEADEGVDVAFGDVTVCTQKLTKDDEIPAELGDQVLVAMHETSSQSFEEEREERVEEGVEINHMVPEMDQEDDAEENQPDEGQSDQDVEQEGEEIFNLNTKQVEKDQTEATEQAHASSKPSPLSLPESHHEAPSQDSGAITPMRHLPMLLHPQCKTLHPQKKKKKKRKKPSDTVETVEALGEEATPPTSVEETAKQLSSGSDQSKVRFTIAPAWQRSLSVEDVKESLTSPSSPPACTSSLPEVEATTKKDPEVKAEPASSSKVEVVLSPGRGWNAGITTAKPQSNATTPPSSSKPQTSAAASTEESSVVVEGNPDNPFGVRLRKTSVLHRFSSEEESPEHPTTIEPPAQPPSCKVDALQPISAKPSISQPVSSKPALPKKPDVHGDSAAKNKRISVSPVEISKPSVSVEKEARRALSPSAPVPSQPPKTQSLPCSVPPKPQVPPTSAKPQRSLSPPTPVPVAQKSPSCTNPPSLPKTATSSKTPQAQSTTVTSPPFSSRTAPEKSASRAPGLSSQNPSSQRGMPPPALPQDEPPWMALAKKKAKAWSEMPQIVQ</sequence>
<gene>
    <name evidence="1" type="ORF">E3U43_001556</name>
</gene>
<comment type="caution">
    <text evidence="1">The sequence shown here is derived from an EMBL/GenBank/DDBJ whole genome shotgun (WGS) entry which is preliminary data.</text>
</comment>
<name>A0ACD3RDS4_LARCR</name>
<evidence type="ECO:0000313" key="2">
    <source>
        <dbReference type="Proteomes" id="UP000793456"/>
    </source>
</evidence>
<proteinExistence type="predicted"/>
<reference evidence="1" key="1">
    <citation type="submission" date="2018-11" db="EMBL/GenBank/DDBJ databases">
        <title>The sequence and de novo assembly of Larimichthys crocea genome using PacBio and Hi-C technologies.</title>
        <authorList>
            <person name="Xu P."/>
            <person name="Chen B."/>
            <person name="Zhou Z."/>
            <person name="Ke Q."/>
            <person name="Wu Y."/>
            <person name="Bai H."/>
            <person name="Pu F."/>
        </authorList>
    </citation>
    <scope>NUCLEOTIDE SEQUENCE</scope>
    <source>
        <tissue evidence="1">Muscle</tissue>
    </source>
</reference>